<dbReference type="GeneID" id="24142444"/>
<proteinExistence type="predicted"/>
<evidence type="ECO:0000256" key="2">
    <source>
        <dbReference type="SAM" id="MobiDB-lite"/>
    </source>
</evidence>
<evidence type="ECO:0000256" key="1">
    <source>
        <dbReference type="SAM" id="Coils"/>
    </source>
</evidence>
<protein>
    <submittedName>
        <fullName evidence="3">Uncharacterized protein</fullName>
    </submittedName>
</protein>
<dbReference type="RefSeq" id="XP_012194832.1">
    <property type="nucleotide sequence ID" value="XM_012339442.1"/>
</dbReference>
<sequence length="325" mass="36202">MDDASRGNTKPRSPAVQRRSPHIVQLSPRHGSTKANSVAKPSAVPEISQDEYFRLLRKTDVLGYLLRVNDDLETKEARLESAEIDNAKLATVQKYLVVEHEMLKAKWHEMKRLFTDHLSELTHVCLEEEALRTGHAAAAAKAFAGAQGHARLTNDVHRAAKSLHGHDDESATALAKVGKDRLAQVAAICVAYRKELSRVETLAFEQESKGAAAHSTEHLYTESIESELATVQSEKAQLADRMHLVAKQNEALQAQVASLHEELEAHKRQERLMRATWGDQERSVLQLLTTVKGDIRKRFGFVPPALEHFAFTPQHAPPSSVSMQQ</sequence>
<gene>
    <name evidence="3" type="ORF">SPRG_22061</name>
</gene>
<dbReference type="OMA" id="KWQHYFP"/>
<organism evidence="3 4">
    <name type="scientific">Saprolegnia parasitica (strain CBS 223.65)</name>
    <dbReference type="NCBI Taxonomy" id="695850"/>
    <lineage>
        <taxon>Eukaryota</taxon>
        <taxon>Sar</taxon>
        <taxon>Stramenopiles</taxon>
        <taxon>Oomycota</taxon>
        <taxon>Saprolegniomycetes</taxon>
        <taxon>Saprolegniales</taxon>
        <taxon>Saprolegniaceae</taxon>
        <taxon>Saprolegnia</taxon>
    </lineage>
</organism>
<dbReference type="AlphaFoldDB" id="A0A067CW16"/>
<name>A0A067CW16_SAPPC</name>
<evidence type="ECO:0000313" key="4">
    <source>
        <dbReference type="Proteomes" id="UP000030745"/>
    </source>
</evidence>
<keyword evidence="4" id="KW-1185">Reference proteome</keyword>
<dbReference type="VEuPathDB" id="FungiDB:SPRG_22061"/>
<feature type="region of interest" description="Disordered" evidence="2">
    <location>
        <begin position="1"/>
        <end position="41"/>
    </location>
</feature>
<dbReference type="KEGG" id="spar:SPRG_22061"/>
<dbReference type="Proteomes" id="UP000030745">
    <property type="component" value="Unassembled WGS sequence"/>
</dbReference>
<keyword evidence="1" id="KW-0175">Coiled coil</keyword>
<reference evidence="3 4" key="1">
    <citation type="journal article" date="2013" name="PLoS Genet.">
        <title>Distinctive expansion of potential virulence genes in the genome of the oomycete fish pathogen Saprolegnia parasitica.</title>
        <authorList>
            <person name="Jiang R.H."/>
            <person name="de Bruijn I."/>
            <person name="Haas B.J."/>
            <person name="Belmonte R."/>
            <person name="Lobach L."/>
            <person name="Christie J."/>
            <person name="van den Ackerveken G."/>
            <person name="Bottin A."/>
            <person name="Bulone V."/>
            <person name="Diaz-Moreno S.M."/>
            <person name="Dumas B."/>
            <person name="Fan L."/>
            <person name="Gaulin E."/>
            <person name="Govers F."/>
            <person name="Grenville-Briggs L.J."/>
            <person name="Horner N.R."/>
            <person name="Levin J.Z."/>
            <person name="Mammella M."/>
            <person name="Meijer H.J."/>
            <person name="Morris P."/>
            <person name="Nusbaum C."/>
            <person name="Oome S."/>
            <person name="Phillips A.J."/>
            <person name="van Rooyen D."/>
            <person name="Rzeszutek E."/>
            <person name="Saraiva M."/>
            <person name="Secombes C.J."/>
            <person name="Seidl M.F."/>
            <person name="Snel B."/>
            <person name="Stassen J.H."/>
            <person name="Sykes S."/>
            <person name="Tripathy S."/>
            <person name="van den Berg H."/>
            <person name="Vega-Arreguin J.C."/>
            <person name="Wawra S."/>
            <person name="Young S.K."/>
            <person name="Zeng Q."/>
            <person name="Dieguez-Uribeondo J."/>
            <person name="Russ C."/>
            <person name="Tyler B.M."/>
            <person name="van West P."/>
        </authorList>
    </citation>
    <scope>NUCLEOTIDE SEQUENCE [LARGE SCALE GENOMIC DNA]</scope>
    <source>
        <strain evidence="3 4">CBS 223.65</strain>
    </source>
</reference>
<dbReference type="OrthoDB" id="72630at2759"/>
<accession>A0A067CW16</accession>
<feature type="coiled-coil region" evidence="1">
    <location>
        <begin position="65"/>
        <end position="92"/>
    </location>
</feature>
<evidence type="ECO:0000313" key="3">
    <source>
        <dbReference type="EMBL" id="KDO34668.1"/>
    </source>
</evidence>
<feature type="compositionally biased region" description="Polar residues" evidence="2">
    <location>
        <begin position="1"/>
        <end position="11"/>
    </location>
</feature>
<dbReference type="EMBL" id="KK583190">
    <property type="protein sequence ID" value="KDO34668.1"/>
    <property type="molecule type" value="Genomic_DNA"/>
</dbReference>
<feature type="coiled-coil region" evidence="1">
    <location>
        <begin position="221"/>
        <end position="269"/>
    </location>
</feature>